<evidence type="ECO:0000256" key="1">
    <source>
        <dbReference type="SAM" id="MobiDB-lite"/>
    </source>
</evidence>
<dbReference type="SMART" id="SM00471">
    <property type="entry name" value="HDc"/>
    <property type="match status" value="1"/>
</dbReference>
<keyword evidence="2" id="KW-1133">Transmembrane helix</keyword>
<dbReference type="InterPro" id="IPR003607">
    <property type="entry name" value="HD/PDEase_dom"/>
</dbReference>
<dbReference type="PANTHER" id="PTHR45228">
    <property type="entry name" value="CYCLIC DI-GMP PHOSPHODIESTERASE TM_0186-RELATED"/>
    <property type="match status" value="1"/>
</dbReference>
<evidence type="ECO:0000256" key="2">
    <source>
        <dbReference type="SAM" id="Phobius"/>
    </source>
</evidence>
<dbReference type="EMBL" id="JACEZU010000002">
    <property type="protein sequence ID" value="MBA5686611.1"/>
    <property type="molecule type" value="Genomic_DNA"/>
</dbReference>
<dbReference type="Proteomes" id="UP000573499">
    <property type="component" value="Unassembled WGS sequence"/>
</dbReference>
<dbReference type="Gene3D" id="1.10.3210.10">
    <property type="entry name" value="Hypothetical protein af1432"/>
    <property type="match status" value="1"/>
</dbReference>
<comment type="caution">
    <text evidence="4">The sequence shown here is derived from an EMBL/GenBank/DDBJ whole genome shotgun (WGS) entry which is preliminary data.</text>
</comment>
<gene>
    <name evidence="4" type="ORF">H3H39_06035</name>
</gene>
<feature type="region of interest" description="Disordered" evidence="1">
    <location>
        <begin position="142"/>
        <end position="165"/>
    </location>
</feature>
<protein>
    <submittedName>
        <fullName evidence="4">CHASE2 domain-containing protein</fullName>
    </submittedName>
</protein>
<keyword evidence="2" id="KW-0812">Transmembrane</keyword>
<dbReference type="PANTHER" id="PTHR45228:SF5">
    <property type="entry name" value="CYCLIC DI-GMP PHOSPHODIESTERASE VC_1348-RELATED"/>
    <property type="match status" value="1"/>
</dbReference>
<accession>A0A7W2IJT7</accession>
<dbReference type="CDD" id="cd00077">
    <property type="entry name" value="HDc"/>
    <property type="match status" value="1"/>
</dbReference>
<feature type="compositionally biased region" description="Low complexity" evidence="1">
    <location>
        <begin position="142"/>
        <end position="156"/>
    </location>
</feature>
<feature type="transmembrane region" description="Helical" evidence="2">
    <location>
        <begin position="26"/>
        <end position="45"/>
    </location>
</feature>
<organism evidence="4 5">
    <name type="scientific">Rugamonas apoptosis</name>
    <dbReference type="NCBI Taxonomy" id="2758570"/>
    <lineage>
        <taxon>Bacteria</taxon>
        <taxon>Pseudomonadati</taxon>
        <taxon>Pseudomonadota</taxon>
        <taxon>Betaproteobacteria</taxon>
        <taxon>Burkholderiales</taxon>
        <taxon>Oxalobacteraceae</taxon>
        <taxon>Telluria group</taxon>
        <taxon>Rugamonas</taxon>
    </lineage>
</organism>
<dbReference type="RefSeq" id="WP_182152432.1">
    <property type="nucleotide sequence ID" value="NZ_JACEZU010000002.1"/>
</dbReference>
<evidence type="ECO:0000313" key="4">
    <source>
        <dbReference type="EMBL" id="MBA5686611.1"/>
    </source>
</evidence>
<dbReference type="InterPro" id="IPR007890">
    <property type="entry name" value="CHASE2"/>
</dbReference>
<feature type="domain" description="HD-GYP" evidence="3">
    <location>
        <begin position="480"/>
        <end position="692"/>
    </location>
</feature>
<dbReference type="Pfam" id="PF05226">
    <property type="entry name" value="CHASE2"/>
    <property type="match status" value="1"/>
</dbReference>
<feature type="transmembrane region" description="Helical" evidence="2">
    <location>
        <begin position="416"/>
        <end position="434"/>
    </location>
</feature>
<dbReference type="PROSITE" id="PS51832">
    <property type="entry name" value="HD_GYP"/>
    <property type="match status" value="1"/>
</dbReference>
<dbReference type="SMART" id="SM01080">
    <property type="entry name" value="CHASE2"/>
    <property type="match status" value="1"/>
</dbReference>
<reference evidence="4 5" key="1">
    <citation type="submission" date="2020-07" db="EMBL/GenBank/DDBJ databases">
        <title>Novel species isolated from subtropical streams in China.</title>
        <authorList>
            <person name="Lu H."/>
        </authorList>
    </citation>
    <scope>NUCLEOTIDE SEQUENCE [LARGE SCALE GENOMIC DNA]</scope>
    <source>
        <strain evidence="4 5">LX47W</strain>
    </source>
</reference>
<keyword evidence="5" id="KW-1185">Reference proteome</keyword>
<dbReference type="Pfam" id="PF13487">
    <property type="entry name" value="HD_5"/>
    <property type="match status" value="1"/>
</dbReference>
<name>A0A7W2IJT7_9BURK</name>
<proteinExistence type="predicted"/>
<evidence type="ECO:0000259" key="3">
    <source>
        <dbReference type="PROSITE" id="PS51832"/>
    </source>
</evidence>
<dbReference type="SUPFAM" id="SSF109604">
    <property type="entry name" value="HD-domain/PDEase-like"/>
    <property type="match status" value="1"/>
</dbReference>
<feature type="transmembrane region" description="Helical" evidence="2">
    <location>
        <begin position="446"/>
        <end position="468"/>
    </location>
</feature>
<dbReference type="InterPro" id="IPR052020">
    <property type="entry name" value="Cyclic_di-GMP/3'3'-cGAMP_PDE"/>
</dbReference>
<dbReference type="AlphaFoldDB" id="A0A7W2IJT7"/>
<evidence type="ECO:0000313" key="5">
    <source>
        <dbReference type="Proteomes" id="UP000573499"/>
    </source>
</evidence>
<dbReference type="GO" id="GO:0008081">
    <property type="term" value="F:phosphoric diester hydrolase activity"/>
    <property type="evidence" value="ECO:0007669"/>
    <property type="project" value="UniProtKB-ARBA"/>
</dbReference>
<dbReference type="InterPro" id="IPR037522">
    <property type="entry name" value="HD_GYP_dom"/>
</dbReference>
<keyword evidence="2" id="KW-0472">Membrane</keyword>
<sequence>MATANRPSPSRLDRLRDLLRPREGQARMYGLGLCLTLAVALLSIFQPPPLQQLDLLLYDMMVAGRAVPPPPSAPVVVGIDEDSLAAYGQWPWPRYRLAQLVRQLRQQGASVVVLDLLMPEADRTAPEVIQRERQRDLAPVAPAPADAAPMDAAHAPPSAPDSNSQRLANALAEGPSVLAYYLDFSQPADIATTAAPTTATAAIGPAAPDGTVVLRADGGHAWHMPRAGRQLRSVPVLTAAAGAEGYTNALEDLDGTLRRVPLLLPVAGKERPSLALSALLLTSQNRLLRLGKDGSDFTLYWDRHAIPLDTAGNLLLDYRNASHAYLSARAVLDGKVAPASLRGKIVLIGTWAKGLGDWHRTPSGKWLNGLDIHATIIDNVLSDTFIVRPDWARGVELTAVLLAGLAGTLMLSQPGYVLSLLAVLAGTGGFYWTARQLLLELGVHLSPLFPIMALVLITTCLSLLKYGIEARKLHARTLDLYEAQDEIIFSLSVLAESRDKDTGQHILRTQRYVEILARELAATPAYAHLTPSDIELYAKSAPLHDIGKVGIPDSILQKPGKLTDDEYTIMKTHPLIGAATLARIIVGHGHPEKRHFLNYAREMIEAHHERWDGGGYPHGLRGAAIPLAGRLMALADVYDALISKRVYKRGYSHAEVRTYIAEQSGTQFDPDLVAAFQRRHEEFFRVAQEYADVAPDAAPQAAPDAGTALAG</sequence>